<proteinExistence type="predicted"/>
<evidence type="ECO:0000256" key="4">
    <source>
        <dbReference type="ARBA" id="ARBA00023239"/>
    </source>
</evidence>
<evidence type="ECO:0000313" key="7">
    <source>
        <dbReference type="Proteomes" id="UP000286220"/>
    </source>
</evidence>
<dbReference type="InterPro" id="IPR001509">
    <property type="entry name" value="Epimerase_deHydtase"/>
</dbReference>
<dbReference type="RefSeq" id="WP_118332168.1">
    <property type="nucleotide sequence ID" value="NZ_JADNCL010000005.1"/>
</dbReference>
<dbReference type="Pfam" id="PF01370">
    <property type="entry name" value="Epimerase"/>
    <property type="match status" value="1"/>
</dbReference>
<evidence type="ECO:0000313" key="6">
    <source>
        <dbReference type="EMBL" id="RHA93872.1"/>
    </source>
</evidence>
<dbReference type="SUPFAM" id="SSF51735">
    <property type="entry name" value="NAD(P)-binding Rossmann-fold domains"/>
    <property type="match status" value="1"/>
</dbReference>
<name>A0A413U7E7_9FIRM</name>
<reference evidence="6 7" key="1">
    <citation type="submission" date="2018-08" db="EMBL/GenBank/DDBJ databases">
        <title>A genome reference for cultivated species of the human gut microbiota.</title>
        <authorList>
            <person name="Zou Y."/>
            <person name="Xue W."/>
            <person name="Luo G."/>
        </authorList>
    </citation>
    <scope>NUCLEOTIDE SEQUENCE [LARGE SCALE GENOMIC DNA]</scope>
    <source>
        <strain evidence="6 7">AM42-17AT</strain>
    </source>
</reference>
<dbReference type="GO" id="GO:0048040">
    <property type="term" value="F:UDP-glucuronate decarboxylase activity"/>
    <property type="evidence" value="ECO:0007669"/>
    <property type="project" value="TreeGrafter"/>
</dbReference>
<protein>
    <submittedName>
        <fullName evidence="6">NAD(P)-dependent oxidoreductase</fullName>
    </submittedName>
</protein>
<evidence type="ECO:0000259" key="5">
    <source>
        <dbReference type="Pfam" id="PF01370"/>
    </source>
</evidence>
<keyword evidence="2" id="KW-0210">Decarboxylase</keyword>
<dbReference type="GO" id="GO:0005737">
    <property type="term" value="C:cytoplasm"/>
    <property type="evidence" value="ECO:0007669"/>
    <property type="project" value="TreeGrafter"/>
</dbReference>
<evidence type="ECO:0000256" key="1">
    <source>
        <dbReference type="ARBA" id="ARBA00001911"/>
    </source>
</evidence>
<feature type="domain" description="NAD-dependent epimerase/dehydratase" evidence="5">
    <location>
        <begin position="21"/>
        <end position="260"/>
    </location>
</feature>
<dbReference type="Proteomes" id="UP000286220">
    <property type="component" value="Unassembled WGS sequence"/>
</dbReference>
<dbReference type="Gene3D" id="3.40.50.720">
    <property type="entry name" value="NAD(P)-binding Rossmann-like Domain"/>
    <property type="match status" value="1"/>
</dbReference>
<dbReference type="EMBL" id="QSFZ01000002">
    <property type="protein sequence ID" value="RHA93872.1"/>
    <property type="molecule type" value="Genomic_DNA"/>
</dbReference>
<organism evidence="6 7">
    <name type="scientific">Agathobacter rectalis</name>
    <dbReference type="NCBI Taxonomy" id="39491"/>
    <lineage>
        <taxon>Bacteria</taxon>
        <taxon>Bacillati</taxon>
        <taxon>Bacillota</taxon>
        <taxon>Clostridia</taxon>
        <taxon>Lachnospirales</taxon>
        <taxon>Lachnospiraceae</taxon>
        <taxon>Agathobacter</taxon>
    </lineage>
</organism>
<dbReference type="PANTHER" id="PTHR43078">
    <property type="entry name" value="UDP-GLUCURONIC ACID DECARBOXYLASE-RELATED"/>
    <property type="match status" value="1"/>
</dbReference>
<comment type="caution">
    <text evidence="6">The sequence shown here is derived from an EMBL/GenBank/DDBJ whole genome shotgun (WGS) entry which is preliminary data.</text>
</comment>
<dbReference type="InterPro" id="IPR036291">
    <property type="entry name" value="NAD(P)-bd_dom_sf"/>
</dbReference>
<keyword evidence="3" id="KW-0520">NAD</keyword>
<evidence type="ECO:0000256" key="2">
    <source>
        <dbReference type="ARBA" id="ARBA00022793"/>
    </source>
</evidence>
<comment type="cofactor">
    <cofactor evidence="1">
        <name>NAD(+)</name>
        <dbReference type="ChEBI" id="CHEBI:57540"/>
    </cofactor>
</comment>
<evidence type="ECO:0000256" key="3">
    <source>
        <dbReference type="ARBA" id="ARBA00023027"/>
    </source>
</evidence>
<dbReference type="GO" id="GO:0070403">
    <property type="term" value="F:NAD+ binding"/>
    <property type="evidence" value="ECO:0007669"/>
    <property type="project" value="InterPro"/>
</dbReference>
<dbReference type="GO" id="GO:0042732">
    <property type="term" value="P:D-xylose metabolic process"/>
    <property type="evidence" value="ECO:0007669"/>
    <property type="project" value="InterPro"/>
</dbReference>
<accession>A0A413U7E7</accession>
<dbReference type="PANTHER" id="PTHR43078:SF6">
    <property type="entry name" value="UDP-GLUCURONIC ACID DECARBOXYLASE 1"/>
    <property type="match status" value="1"/>
</dbReference>
<dbReference type="AlphaFoldDB" id="A0A413U7E7"/>
<sequence length="346" mass="38318">MGYNDGLRQVAETLPIKVGKILVTGATGLIGSCCIDALLYANEYCGCRFKIFALGRSQEKISKRFKGKVTPVVQDVVMPLTLDVVFDYIIHAASNADPKMYALQPAETIITNVIGTKNVLEYCKKNIDTRLLLTSTFEVYGKIDGIDVYSENMVGLVDFHMLRNGYTESKRCAEMLVNSYIDEYGIDAVICRLASIYGPTMLLNDSKAHAQFIRNALHGENIALKSKGEQRRTYCYVLDAVSALFMVLSKGEIGEAYNIANENSVASIADVASCCAKIVGTKVVFDIPDTVESKGFSKPQNCILDNKKLKSLGWEGRYSLEEGFTETIDELRKNERRGQKSLCLNN</sequence>
<dbReference type="InterPro" id="IPR044516">
    <property type="entry name" value="UXS-like"/>
</dbReference>
<gene>
    <name evidence="6" type="ORF">DW912_02295</name>
</gene>
<keyword evidence="4" id="KW-0456">Lyase</keyword>